<evidence type="ECO:0000313" key="2">
    <source>
        <dbReference type="Proteomes" id="UP000799118"/>
    </source>
</evidence>
<dbReference type="EMBL" id="ML769654">
    <property type="protein sequence ID" value="KAE9390550.1"/>
    <property type="molecule type" value="Genomic_DNA"/>
</dbReference>
<organism evidence="1 2">
    <name type="scientific">Gymnopus androsaceus JB14</name>
    <dbReference type="NCBI Taxonomy" id="1447944"/>
    <lineage>
        <taxon>Eukaryota</taxon>
        <taxon>Fungi</taxon>
        <taxon>Dikarya</taxon>
        <taxon>Basidiomycota</taxon>
        <taxon>Agaricomycotina</taxon>
        <taxon>Agaricomycetes</taxon>
        <taxon>Agaricomycetidae</taxon>
        <taxon>Agaricales</taxon>
        <taxon>Marasmiineae</taxon>
        <taxon>Omphalotaceae</taxon>
        <taxon>Gymnopus</taxon>
    </lineage>
</organism>
<keyword evidence="2" id="KW-1185">Reference proteome</keyword>
<protein>
    <submittedName>
        <fullName evidence="1">Uncharacterized protein</fullName>
    </submittedName>
</protein>
<dbReference type="Gene3D" id="3.60.130.30">
    <property type="match status" value="1"/>
</dbReference>
<proteinExistence type="predicted"/>
<dbReference type="OrthoDB" id="3202607at2759"/>
<gene>
    <name evidence="1" type="ORF">BT96DRAFT_833308</name>
</gene>
<sequence length="222" mass="25139">MYSKVVVPEALKRQCRGSYVSLPAGYGFGGGRHMPGSYTNTPHNAQVIQQVLNNPDIWSIARMVNRGLLAYFPKLHALAVNLDHQIVNVDNSQIERTFHGCCYPALHFNLHNAWTLIHEDFWNLVFFMCAVASFGPFDHTCGGHIIAWSLGLVLEFPSGMAMYLPSACMPHSNTPVASHKWRLSMAFFVPAGLVRWFHNRFCLDKDFKDHASAQQLRAWNKH</sequence>
<dbReference type="AlphaFoldDB" id="A0A6A4GYY0"/>
<name>A0A6A4GYY0_9AGAR</name>
<reference evidence="1" key="1">
    <citation type="journal article" date="2019" name="Environ. Microbiol.">
        <title>Fungal ecological strategies reflected in gene transcription - a case study of two litter decomposers.</title>
        <authorList>
            <person name="Barbi F."/>
            <person name="Kohler A."/>
            <person name="Barry K."/>
            <person name="Baskaran P."/>
            <person name="Daum C."/>
            <person name="Fauchery L."/>
            <person name="Ihrmark K."/>
            <person name="Kuo A."/>
            <person name="LaButti K."/>
            <person name="Lipzen A."/>
            <person name="Morin E."/>
            <person name="Grigoriev I.V."/>
            <person name="Henrissat B."/>
            <person name="Lindahl B."/>
            <person name="Martin F."/>
        </authorList>
    </citation>
    <scope>NUCLEOTIDE SEQUENCE</scope>
    <source>
        <strain evidence="1">JB14</strain>
    </source>
</reference>
<dbReference type="Proteomes" id="UP000799118">
    <property type="component" value="Unassembled WGS sequence"/>
</dbReference>
<accession>A0A6A4GYY0</accession>
<evidence type="ECO:0000313" key="1">
    <source>
        <dbReference type="EMBL" id="KAE9390550.1"/>
    </source>
</evidence>